<gene>
    <name evidence="1" type="ORF">BFJ65_g6732</name>
</gene>
<dbReference type="AlphaFoldDB" id="A0A3L6NN59"/>
<proteinExistence type="predicted"/>
<name>A0A3L6NN59_FUSOX</name>
<comment type="caution">
    <text evidence="1">The sequence shown here is derived from an EMBL/GenBank/DDBJ whole genome shotgun (WGS) entry which is preliminary data.</text>
</comment>
<reference evidence="1 2" key="1">
    <citation type="journal article" date="2018" name="Sci. Rep.">
        <title>Characterisation of pathogen-specific regions and novel effector candidates in Fusarium oxysporum f. sp. cepae.</title>
        <authorList>
            <person name="Armitage A.D."/>
            <person name="Taylor A."/>
            <person name="Sobczyk M.K."/>
            <person name="Baxter L."/>
            <person name="Greenfield B.P."/>
            <person name="Bates H.J."/>
            <person name="Wilson F."/>
            <person name="Jackson A.C."/>
            <person name="Ott S."/>
            <person name="Harrison R.J."/>
            <person name="Clarkson J.P."/>
        </authorList>
    </citation>
    <scope>NUCLEOTIDE SEQUENCE [LARGE SCALE GENOMIC DNA]</scope>
    <source>
        <strain evidence="1 2">FoC_Fus2</strain>
    </source>
</reference>
<dbReference type="EMBL" id="MRCU01000004">
    <property type="protein sequence ID" value="RKK20025.1"/>
    <property type="molecule type" value="Genomic_DNA"/>
</dbReference>
<dbReference type="Proteomes" id="UP000270866">
    <property type="component" value="Chromosome 7"/>
</dbReference>
<evidence type="ECO:0000313" key="2">
    <source>
        <dbReference type="Proteomes" id="UP000270866"/>
    </source>
</evidence>
<evidence type="ECO:0000313" key="1">
    <source>
        <dbReference type="EMBL" id="RKK20025.1"/>
    </source>
</evidence>
<accession>A0A3L6NN59</accession>
<sequence>MSSASGPGPLILGPGQVELQLQQATPSTPPSILDLALTRCLACLGRGPPWKWVYQTSFNIVLRTSYIPGY</sequence>
<protein>
    <submittedName>
        <fullName evidence="1">Uncharacterized protein</fullName>
    </submittedName>
</protein>
<organism evidence="1 2">
    <name type="scientific">Fusarium oxysporum f. sp. cepae</name>
    <dbReference type="NCBI Taxonomy" id="396571"/>
    <lineage>
        <taxon>Eukaryota</taxon>
        <taxon>Fungi</taxon>
        <taxon>Dikarya</taxon>
        <taxon>Ascomycota</taxon>
        <taxon>Pezizomycotina</taxon>
        <taxon>Sordariomycetes</taxon>
        <taxon>Hypocreomycetidae</taxon>
        <taxon>Hypocreales</taxon>
        <taxon>Nectriaceae</taxon>
        <taxon>Fusarium</taxon>
        <taxon>Fusarium oxysporum species complex</taxon>
    </lineage>
</organism>